<feature type="transmembrane region" description="Helical" evidence="12">
    <location>
        <begin position="181"/>
        <end position="199"/>
    </location>
</feature>
<comment type="caution">
    <text evidence="14">The sequence shown here is derived from an EMBL/GenBank/DDBJ whole genome shotgun (WGS) entry which is preliminary data.</text>
</comment>
<evidence type="ECO:0000256" key="12">
    <source>
        <dbReference type="SAM" id="Phobius"/>
    </source>
</evidence>
<dbReference type="AlphaFoldDB" id="A0A537K5H0"/>
<reference evidence="14 15" key="1">
    <citation type="journal article" date="2019" name="Nat. Microbiol.">
        <title>Mediterranean grassland soil C-N compound turnover is dependent on rainfall and depth, and is mediated by genomically divergent microorganisms.</title>
        <authorList>
            <person name="Diamond S."/>
            <person name="Andeer P.F."/>
            <person name="Li Z."/>
            <person name="Crits-Christoph A."/>
            <person name="Burstein D."/>
            <person name="Anantharaman K."/>
            <person name="Lane K.R."/>
            <person name="Thomas B.C."/>
            <person name="Pan C."/>
            <person name="Northen T.R."/>
            <person name="Banfield J.F."/>
        </authorList>
    </citation>
    <scope>NUCLEOTIDE SEQUENCE [LARGE SCALE GENOMIC DNA]</scope>
    <source>
        <strain evidence="14">NP_3</strain>
    </source>
</reference>
<keyword evidence="6" id="KW-0862">Zinc</keyword>
<dbReference type="GO" id="GO:0016020">
    <property type="term" value="C:membrane"/>
    <property type="evidence" value="ECO:0007669"/>
    <property type="project" value="InterPro"/>
</dbReference>
<keyword evidence="8" id="KW-0770">Synapse</keyword>
<organism evidence="14 15">
    <name type="scientific">Candidatus Segetimicrobium genomatis</name>
    <dbReference type="NCBI Taxonomy" id="2569760"/>
    <lineage>
        <taxon>Bacteria</taxon>
        <taxon>Bacillati</taxon>
        <taxon>Candidatus Sysuimicrobiota</taxon>
        <taxon>Candidatus Sysuimicrobiia</taxon>
        <taxon>Candidatus Sysuimicrobiales</taxon>
        <taxon>Candidatus Segetimicrobiaceae</taxon>
        <taxon>Candidatus Segetimicrobium</taxon>
    </lineage>
</organism>
<keyword evidence="9 12" id="KW-0472">Membrane</keyword>
<dbReference type="Pfam" id="PF01545">
    <property type="entry name" value="Cation_efflux"/>
    <property type="match status" value="1"/>
</dbReference>
<dbReference type="InterPro" id="IPR026765">
    <property type="entry name" value="Tmem163"/>
</dbReference>
<feature type="transmembrane region" description="Helical" evidence="12">
    <location>
        <begin position="205"/>
        <end position="221"/>
    </location>
</feature>
<dbReference type="Gene3D" id="1.20.1510.10">
    <property type="entry name" value="Cation efflux protein transmembrane domain"/>
    <property type="match status" value="1"/>
</dbReference>
<evidence type="ECO:0000313" key="14">
    <source>
        <dbReference type="EMBL" id="TMI91018.1"/>
    </source>
</evidence>
<evidence type="ECO:0000256" key="4">
    <source>
        <dbReference type="ARBA" id="ARBA00022692"/>
    </source>
</evidence>
<evidence type="ECO:0000256" key="5">
    <source>
        <dbReference type="ARBA" id="ARBA00022753"/>
    </source>
</evidence>
<feature type="transmembrane region" description="Helical" evidence="12">
    <location>
        <begin position="111"/>
        <end position="132"/>
    </location>
</feature>
<gene>
    <name evidence="14" type="ORF">E6H00_04835</name>
</gene>
<protein>
    <recommendedName>
        <fullName evidence="13">Cation efflux protein transmembrane domain-containing protein</fullName>
    </recommendedName>
</protein>
<feature type="region of interest" description="Disordered" evidence="11">
    <location>
        <begin position="1"/>
        <end position="20"/>
    </location>
</feature>
<evidence type="ECO:0000313" key="15">
    <source>
        <dbReference type="Proteomes" id="UP000318509"/>
    </source>
</evidence>
<evidence type="ECO:0000256" key="6">
    <source>
        <dbReference type="ARBA" id="ARBA00022833"/>
    </source>
</evidence>
<sequence>MRLHPATRTQPGGGRPAAAGGIRPPLRRAIVLEWVSIVWMTLEGGISIAAGVAAGSLALEVFGLDSLIEIVAAAIVLWRLGVEARVEVAAGSTDSALETAAASRVAAAERLSARVVAVSLLALAVYIVIGAASTLRAHGVAHPGVWGFAVSIVAAGGMPLLSIAKQRAARALDSEALREDAIGNLACGLMALIVLAGLVAQRGGLWWADPAAALVLGVFVLREGREGWERAGE</sequence>
<dbReference type="Proteomes" id="UP000318509">
    <property type="component" value="Unassembled WGS sequence"/>
</dbReference>
<dbReference type="PANTHER" id="PTHR31937">
    <property type="entry name" value="TRANSMEMBRANE PROTEIN 163"/>
    <property type="match status" value="1"/>
</dbReference>
<evidence type="ECO:0000256" key="1">
    <source>
        <dbReference type="ARBA" id="ARBA00004146"/>
    </source>
</evidence>
<evidence type="ECO:0000256" key="3">
    <source>
        <dbReference type="ARBA" id="ARBA00008731"/>
    </source>
</evidence>
<comment type="similarity">
    <text evidence="3">Belongs to the TMEM163 family.</text>
</comment>
<keyword evidence="7 12" id="KW-1133">Transmembrane helix</keyword>
<dbReference type="GO" id="GO:0008324">
    <property type="term" value="F:monoatomic cation transmembrane transporter activity"/>
    <property type="evidence" value="ECO:0007669"/>
    <property type="project" value="InterPro"/>
</dbReference>
<dbReference type="InterPro" id="IPR058533">
    <property type="entry name" value="Cation_efflux_TM"/>
</dbReference>
<evidence type="ECO:0000256" key="10">
    <source>
        <dbReference type="ARBA" id="ARBA00023329"/>
    </source>
</evidence>
<dbReference type="EMBL" id="VBAK01000105">
    <property type="protein sequence ID" value="TMI91018.1"/>
    <property type="molecule type" value="Genomic_DNA"/>
</dbReference>
<feature type="domain" description="Cation efflux protein transmembrane" evidence="13">
    <location>
        <begin position="108"/>
        <end position="224"/>
    </location>
</feature>
<evidence type="ECO:0000259" key="13">
    <source>
        <dbReference type="Pfam" id="PF01545"/>
    </source>
</evidence>
<evidence type="ECO:0000256" key="8">
    <source>
        <dbReference type="ARBA" id="ARBA00023018"/>
    </source>
</evidence>
<feature type="transmembrane region" description="Helical" evidence="12">
    <location>
        <begin position="144"/>
        <end position="161"/>
    </location>
</feature>
<keyword evidence="5" id="KW-0967">Endosome</keyword>
<comment type="subcellular location">
    <subcellularLocation>
        <location evidence="2">Cytoplasmic vesicle</location>
        <location evidence="2">Secretory vesicle</location>
        <location evidence="2">Synaptic vesicle membrane</location>
        <topology evidence="2">Multi-pass membrane protein</topology>
    </subcellularLocation>
    <subcellularLocation>
        <location evidence="1">Early endosome membrane</location>
    </subcellularLocation>
</comment>
<dbReference type="InterPro" id="IPR027469">
    <property type="entry name" value="Cation_efflux_TMD_sf"/>
</dbReference>
<evidence type="ECO:0000256" key="2">
    <source>
        <dbReference type="ARBA" id="ARBA00004644"/>
    </source>
</evidence>
<keyword evidence="4 12" id="KW-0812">Transmembrane</keyword>
<evidence type="ECO:0000256" key="9">
    <source>
        <dbReference type="ARBA" id="ARBA00023136"/>
    </source>
</evidence>
<evidence type="ECO:0000256" key="11">
    <source>
        <dbReference type="SAM" id="MobiDB-lite"/>
    </source>
</evidence>
<evidence type="ECO:0000256" key="7">
    <source>
        <dbReference type="ARBA" id="ARBA00022989"/>
    </source>
</evidence>
<dbReference type="SUPFAM" id="SSF161111">
    <property type="entry name" value="Cation efflux protein transmembrane domain-like"/>
    <property type="match status" value="1"/>
</dbReference>
<dbReference type="PANTHER" id="PTHR31937:SF2">
    <property type="entry name" value="TRANSMEMBRANE PROTEIN 163"/>
    <property type="match status" value="1"/>
</dbReference>
<proteinExistence type="inferred from homology"/>
<dbReference type="GO" id="GO:0031410">
    <property type="term" value="C:cytoplasmic vesicle"/>
    <property type="evidence" value="ECO:0007669"/>
    <property type="project" value="UniProtKB-KW"/>
</dbReference>
<name>A0A537K5H0_9BACT</name>
<keyword evidence="10" id="KW-0968">Cytoplasmic vesicle</keyword>
<accession>A0A537K5H0</accession>